<feature type="transmembrane region" description="Helical" evidence="1">
    <location>
        <begin position="30"/>
        <end position="52"/>
    </location>
</feature>
<organism evidence="2 3">
    <name type="scientific">Legionella feeleii</name>
    <dbReference type="NCBI Taxonomy" id="453"/>
    <lineage>
        <taxon>Bacteria</taxon>
        <taxon>Pseudomonadati</taxon>
        <taxon>Pseudomonadota</taxon>
        <taxon>Gammaproteobacteria</taxon>
        <taxon>Legionellales</taxon>
        <taxon>Legionellaceae</taxon>
        <taxon>Legionella</taxon>
    </lineage>
</organism>
<evidence type="ECO:0000313" key="3">
    <source>
        <dbReference type="Proteomes" id="UP000254033"/>
    </source>
</evidence>
<evidence type="ECO:0000256" key="1">
    <source>
        <dbReference type="SAM" id="Phobius"/>
    </source>
</evidence>
<dbReference type="Proteomes" id="UP000254033">
    <property type="component" value="Unassembled WGS sequence"/>
</dbReference>
<protein>
    <submittedName>
        <fullName evidence="2">Uncharacterized protein</fullName>
    </submittedName>
</protein>
<keyword evidence="1" id="KW-0472">Membrane</keyword>
<dbReference type="AlphaFoldDB" id="A0A378KN84"/>
<proteinExistence type="predicted"/>
<accession>A0A378KN84</accession>
<evidence type="ECO:0000313" key="2">
    <source>
        <dbReference type="EMBL" id="STX88324.1"/>
    </source>
</evidence>
<sequence>MPPGQISFLNGLNQQPIEKESQMKKPSKTAVLTVLVIALSGLALTLAAYPLLKAHEEKVQQAKEDEQLREFFTWRD</sequence>
<name>A0A378KN84_9GAMM</name>
<dbReference type="EMBL" id="UGNY01000002">
    <property type="protein sequence ID" value="STX88324.1"/>
    <property type="molecule type" value="Genomic_DNA"/>
</dbReference>
<keyword evidence="1" id="KW-0812">Transmembrane</keyword>
<gene>
    <name evidence="2" type="ORF">NCTC11978_03341</name>
</gene>
<reference evidence="2 3" key="1">
    <citation type="submission" date="2018-06" db="EMBL/GenBank/DDBJ databases">
        <authorList>
            <consortium name="Pathogen Informatics"/>
            <person name="Doyle S."/>
        </authorList>
    </citation>
    <scope>NUCLEOTIDE SEQUENCE [LARGE SCALE GENOMIC DNA]</scope>
    <source>
        <strain evidence="2 3">NCTC11978</strain>
    </source>
</reference>
<keyword evidence="1" id="KW-1133">Transmembrane helix</keyword>